<keyword evidence="2" id="KW-0808">Transferase</keyword>
<evidence type="ECO:0000313" key="3">
    <source>
        <dbReference type="Proteomes" id="UP000037566"/>
    </source>
</evidence>
<proteinExistence type="predicted"/>
<dbReference type="EMBL" id="LHUQ01000102">
    <property type="protein sequence ID" value="KON62601.1"/>
    <property type="molecule type" value="Genomic_DNA"/>
</dbReference>
<dbReference type="InterPro" id="IPR003540">
    <property type="entry name" value="ADP-ribosyltransferase"/>
</dbReference>
<organism evidence="2 3">
    <name type="scientific">Komagataeibacter europaeus</name>
    <name type="common">Gluconacetobacter europaeus</name>
    <dbReference type="NCBI Taxonomy" id="33995"/>
    <lineage>
        <taxon>Bacteria</taxon>
        <taxon>Pseudomonadati</taxon>
        <taxon>Pseudomonadota</taxon>
        <taxon>Alphaproteobacteria</taxon>
        <taxon>Acetobacterales</taxon>
        <taxon>Acetobacteraceae</taxon>
        <taxon>Komagataeibacter</taxon>
    </lineage>
</organism>
<dbReference type="GO" id="GO:0005576">
    <property type="term" value="C:extracellular region"/>
    <property type="evidence" value="ECO:0007669"/>
    <property type="project" value="InterPro"/>
</dbReference>
<dbReference type="EC" id="2.4.2.31" evidence="2"/>
<dbReference type="SUPFAM" id="SSF56399">
    <property type="entry name" value="ADP-ribosylation"/>
    <property type="match status" value="1"/>
</dbReference>
<sequence length="199" mass="21504">MKDYKEGGFKDLNTYLRGGQTRPGVAAEYDKTAKRMDAAIAKSSLKQDTKLYRGIDHPALAANAEKLIGRDVDVASFQSTSTDSRVATDFAGMGKGAVVFQISAKAGTPALGMDQFEVSGNRGENEVLLGRGGKMRITGVDRSGSVPVIHAEYVASNPDKPRTSRDSLYAEDEATKRDASRFVIGEEEANEIFGKYLQD</sequence>
<reference evidence="2" key="1">
    <citation type="submission" date="2015-08" db="EMBL/GenBank/DDBJ databases">
        <title>Draft genome sequence of Komagataeibacter europaeus CECT 8546 a cellulose producer strain from vinegar produced by the traditional method.</title>
        <authorList>
            <person name="Poehlein A."/>
            <person name="Valera M.J."/>
            <person name="Haack F.S."/>
            <person name="Mas A."/>
            <person name="Daniel R."/>
            <person name="Streit W.R."/>
            <person name="Mateo E."/>
        </authorList>
    </citation>
    <scope>NUCLEOTIDE SEQUENCE [LARGE SCALE GENOMIC DNA]</scope>
    <source>
        <strain evidence="2">CECT 8546</strain>
    </source>
</reference>
<dbReference type="Gene3D" id="3.90.176.10">
    <property type="entry name" value="Toxin ADP-ribosyltransferase, Chain A, domain 1"/>
    <property type="match status" value="1"/>
</dbReference>
<dbReference type="GO" id="GO:0106274">
    <property type="term" value="F:NAD+-protein-arginine ADP-ribosyltransferase activity"/>
    <property type="evidence" value="ECO:0007669"/>
    <property type="project" value="UniProtKB-EC"/>
</dbReference>
<keyword evidence="2" id="KW-0328">Glycosyltransferase</keyword>
<dbReference type="Proteomes" id="UP000037566">
    <property type="component" value="Unassembled WGS sequence"/>
</dbReference>
<protein>
    <submittedName>
        <fullName evidence="2">NAD(+)--arginine ADP-ribosyltransferase EFV</fullName>
        <ecNumber evidence="2">2.4.2.31</ecNumber>
    </submittedName>
</protein>
<comment type="caution">
    <text evidence="2">The sequence shown here is derived from an EMBL/GenBank/DDBJ whole genome shotgun (WGS) entry which is preliminary data.</text>
</comment>
<evidence type="ECO:0000259" key="1">
    <source>
        <dbReference type="Pfam" id="PF03496"/>
    </source>
</evidence>
<keyword evidence="3" id="KW-1185">Reference proteome</keyword>
<dbReference type="AlphaFoldDB" id="A0A0M0ECD3"/>
<dbReference type="Pfam" id="PF03496">
    <property type="entry name" value="ADPrib_exo_Tox"/>
    <property type="match status" value="1"/>
</dbReference>
<dbReference type="PROSITE" id="PS51996">
    <property type="entry name" value="TR_MART"/>
    <property type="match status" value="1"/>
</dbReference>
<accession>A0A0M0ECD3</accession>
<evidence type="ECO:0000313" key="2">
    <source>
        <dbReference type="EMBL" id="KON62601.1"/>
    </source>
</evidence>
<dbReference type="PATRIC" id="fig|33995.3.peg.4334"/>
<name>A0A0M0ECD3_KOMEU</name>
<gene>
    <name evidence="2" type="ORF">KOEU_39160</name>
</gene>
<feature type="domain" description="ADP ribosyltransferase" evidence="1">
    <location>
        <begin position="1"/>
        <end position="141"/>
    </location>
</feature>